<feature type="signal peptide" evidence="6">
    <location>
        <begin position="1"/>
        <end position="27"/>
    </location>
</feature>
<gene>
    <name evidence="8" type="ORF">Sxan_00870</name>
</gene>
<comment type="caution">
    <text evidence="8">The sequence shown here is derived from an EMBL/GenBank/DDBJ whole genome shotgun (WGS) entry which is preliminary data.</text>
</comment>
<name>A0A919GRG6_9ACTN</name>
<dbReference type="SUPFAM" id="SSF54001">
    <property type="entry name" value="Cysteine proteinases"/>
    <property type="match status" value="1"/>
</dbReference>
<dbReference type="AlphaFoldDB" id="A0A919GRG6"/>
<organism evidence="8 9">
    <name type="scientific">Streptomyces xanthophaeus</name>
    <dbReference type="NCBI Taxonomy" id="67385"/>
    <lineage>
        <taxon>Bacteria</taxon>
        <taxon>Bacillati</taxon>
        <taxon>Actinomycetota</taxon>
        <taxon>Actinomycetes</taxon>
        <taxon>Kitasatosporales</taxon>
        <taxon>Streptomycetaceae</taxon>
        <taxon>Streptomyces</taxon>
    </lineage>
</organism>
<dbReference type="Gene3D" id="3.90.1720.10">
    <property type="entry name" value="endopeptidase domain like (from Nostoc punctiforme)"/>
    <property type="match status" value="1"/>
</dbReference>
<dbReference type="OrthoDB" id="9815778at2"/>
<evidence type="ECO:0000256" key="2">
    <source>
        <dbReference type="ARBA" id="ARBA00022670"/>
    </source>
</evidence>
<protein>
    <submittedName>
        <fullName evidence="8">Peptidase P60</fullName>
    </submittedName>
</protein>
<evidence type="ECO:0000313" key="9">
    <source>
        <dbReference type="Proteomes" id="UP000600026"/>
    </source>
</evidence>
<evidence type="ECO:0000256" key="1">
    <source>
        <dbReference type="ARBA" id="ARBA00007074"/>
    </source>
</evidence>
<comment type="similarity">
    <text evidence="1">Belongs to the peptidase C40 family.</text>
</comment>
<dbReference type="PANTHER" id="PTHR47053">
    <property type="entry name" value="MUREIN DD-ENDOPEPTIDASE MEPH-RELATED"/>
    <property type="match status" value="1"/>
</dbReference>
<keyword evidence="4" id="KW-0788">Thiol protease</keyword>
<evidence type="ECO:0000256" key="5">
    <source>
        <dbReference type="SAM" id="MobiDB-lite"/>
    </source>
</evidence>
<keyword evidence="3" id="KW-0378">Hydrolase</keyword>
<accession>A0A919GRG6</accession>
<dbReference type="InterPro" id="IPR038765">
    <property type="entry name" value="Papain-like_cys_pep_sf"/>
</dbReference>
<dbReference type="PANTHER" id="PTHR47053:SF3">
    <property type="entry name" value="GAMMA-D-GLUTAMYL-L-LYSINE DIPEPTIDYL-PEPTIDASE"/>
    <property type="match status" value="1"/>
</dbReference>
<feature type="domain" description="NlpC/P60" evidence="7">
    <location>
        <begin position="227"/>
        <end position="362"/>
    </location>
</feature>
<feature type="chain" id="PRO_5037001950" evidence="6">
    <location>
        <begin position="28"/>
        <end position="364"/>
    </location>
</feature>
<reference evidence="8" key="1">
    <citation type="submission" date="2020-09" db="EMBL/GenBank/DDBJ databases">
        <title>Whole genome shotgun sequence of Streptomyces xanthophaeus NBRC 12829.</title>
        <authorList>
            <person name="Komaki H."/>
            <person name="Tamura T."/>
        </authorList>
    </citation>
    <scope>NUCLEOTIDE SEQUENCE</scope>
    <source>
        <strain evidence="8">NBRC 12829</strain>
    </source>
</reference>
<dbReference type="GO" id="GO:0006508">
    <property type="term" value="P:proteolysis"/>
    <property type="evidence" value="ECO:0007669"/>
    <property type="project" value="UniProtKB-KW"/>
</dbReference>
<proteinExistence type="inferred from homology"/>
<evidence type="ECO:0000259" key="7">
    <source>
        <dbReference type="PROSITE" id="PS51935"/>
    </source>
</evidence>
<dbReference type="EMBL" id="BNEE01000002">
    <property type="protein sequence ID" value="GHI82723.1"/>
    <property type="molecule type" value="Genomic_DNA"/>
</dbReference>
<dbReference type="GO" id="GO:0008234">
    <property type="term" value="F:cysteine-type peptidase activity"/>
    <property type="evidence" value="ECO:0007669"/>
    <property type="project" value="UniProtKB-KW"/>
</dbReference>
<evidence type="ECO:0000256" key="6">
    <source>
        <dbReference type="SAM" id="SignalP"/>
    </source>
</evidence>
<keyword evidence="9" id="KW-1185">Reference proteome</keyword>
<evidence type="ECO:0000313" key="8">
    <source>
        <dbReference type="EMBL" id="GHI82723.1"/>
    </source>
</evidence>
<dbReference type="InterPro" id="IPR000064">
    <property type="entry name" value="NLP_P60_dom"/>
</dbReference>
<dbReference type="PROSITE" id="PS51935">
    <property type="entry name" value="NLPC_P60"/>
    <property type="match status" value="1"/>
</dbReference>
<evidence type="ECO:0000256" key="4">
    <source>
        <dbReference type="ARBA" id="ARBA00022807"/>
    </source>
</evidence>
<dbReference type="Proteomes" id="UP000600026">
    <property type="component" value="Unassembled WGS sequence"/>
</dbReference>
<evidence type="ECO:0000256" key="3">
    <source>
        <dbReference type="ARBA" id="ARBA00022801"/>
    </source>
</evidence>
<dbReference type="Pfam" id="PF00877">
    <property type="entry name" value="NLPC_P60"/>
    <property type="match status" value="1"/>
</dbReference>
<keyword evidence="2" id="KW-0645">Protease</keyword>
<keyword evidence="6" id="KW-0732">Signal</keyword>
<sequence>MPLSHIALPVAVSAVMALVPLTQGVSAADASASAASAACKGARTCYVDVSVAQIWESPDKVRTVDAKALANPVDIRGWFAAMAHDIDLRRDVPGETQALYGGKVTVVDTMTKDGVLWDKVVVHGQPTPRDAGGYPGWVPDRQLTKLRKKAPSGTTAERVTSPTAWGYGSRQALAAGAPAKGGTEYSFNTEFAVKPVAGAPSVVEARANDGTRIYFERDDLAKVPTSGATGEDVVAEARKFLGLEYLWSGTAGFGYDCSGLTGQVYSALGITIPRDSQPQFDAGGGAAPAGSAEGERITSPADLRPGDVVGFGSSTSNVTHVGIYVGRNDQGEPMMINSPRTGERVREEPLSNRPFVGATRFIGS</sequence>
<dbReference type="InterPro" id="IPR051202">
    <property type="entry name" value="Peptidase_C40"/>
</dbReference>
<dbReference type="RefSeq" id="WP_051902447.1">
    <property type="nucleotide sequence ID" value="NZ_BNEE01000002.1"/>
</dbReference>
<feature type="region of interest" description="Disordered" evidence="5">
    <location>
        <begin position="276"/>
        <end position="306"/>
    </location>
</feature>